<protein>
    <submittedName>
        <fullName evidence="5">GntR family transcriptional regulator</fullName>
    </submittedName>
</protein>
<dbReference type="Gene3D" id="1.10.10.10">
    <property type="entry name" value="Winged helix-like DNA-binding domain superfamily/Winged helix DNA-binding domain"/>
    <property type="match status" value="1"/>
</dbReference>
<dbReference type="PROSITE" id="PS50949">
    <property type="entry name" value="HTH_GNTR"/>
    <property type="match status" value="1"/>
</dbReference>
<feature type="domain" description="HTH gntR-type" evidence="4">
    <location>
        <begin position="9"/>
        <end position="77"/>
    </location>
</feature>
<dbReference type="InterPro" id="IPR036388">
    <property type="entry name" value="WH-like_DNA-bd_sf"/>
</dbReference>
<keyword evidence="2" id="KW-0238">DNA-binding</keyword>
<dbReference type="PANTHER" id="PTHR38445:SF6">
    <property type="entry name" value="GNTR-FAMILY TRANSCRIPTIONAL REGULATOR"/>
    <property type="match status" value="1"/>
</dbReference>
<dbReference type="AlphaFoldDB" id="A0A9D0YTE4"/>
<dbReference type="Pfam" id="PF00392">
    <property type="entry name" value="GntR"/>
    <property type="match status" value="1"/>
</dbReference>
<dbReference type="SUPFAM" id="SSF46785">
    <property type="entry name" value="Winged helix' DNA-binding domain"/>
    <property type="match status" value="1"/>
</dbReference>
<name>A0A9D0YTE4_9FIRM</name>
<dbReference type="EMBL" id="DVFO01000100">
    <property type="protein sequence ID" value="HIQ61757.1"/>
    <property type="molecule type" value="Genomic_DNA"/>
</dbReference>
<sequence>MGWNVEGSGPIWMQLHRQLMQRISSGVYPRGSKIPTVRELAAEAGVNPNTMQRALSQLEADGLVVTNRTAGRTVTEDGEVLAKMCRQLAREQIQTYFDGMKRLGFTTQQAKEFVQTWKEEER</sequence>
<dbReference type="SMART" id="SM00345">
    <property type="entry name" value="HTH_GNTR"/>
    <property type="match status" value="1"/>
</dbReference>
<dbReference type="InterPro" id="IPR036390">
    <property type="entry name" value="WH_DNA-bd_sf"/>
</dbReference>
<comment type="caution">
    <text evidence="5">The sequence shown here is derived from an EMBL/GenBank/DDBJ whole genome shotgun (WGS) entry which is preliminary data.</text>
</comment>
<accession>A0A9D0YTE4</accession>
<gene>
    <name evidence="5" type="ORF">IAD31_09225</name>
</gene>
<dbReference type="PRINTS" id="PR00035">
    <property type="entry name" value="HTHGNTR"/>
</dbReference>
<reference evidence="5" key="1">
    <citation type="submission" date="2020-10" db="EMBL/GenBank/DDBJ databases">
        <authorList>
            <person name="Gilroy R."/>
        </authorList>
    </citation>
    <scope>NUCLEOTIDE SEQUENCE</scope>
    <source>
        <strain evidence="5">ChiGjej2B2-12916</strain>
    </source>
</reference>
<keyword evidence="3" id="KW-0804">Transcription</keyword>
<reference evidence="5" key="2">
    <citation type="journal article" date="2021" name="PeerJ">
        <title>Extensive microbial diversity within the chicken gut microbiome revealed by metagenomics and culture.</title>
        <authorList>
            <person name="Gilroy R."/>
            <person name="Ravi A."/>
            <person name="Getino M."/>
            <person name="Pursley I."/>
            <person name="Horton D.L."/>
            <person name="Alikhan N.F."/>
            <person name="Baker D."/>
            <person name="Gharbi K."/>
            <person name="Hall N."/>
            <person name="Watson M."/>
            <person name="Adriaenssens E.M."/>
            <person name="Foster-Nyarko E."/>
            <person name="Jarju S."/>
            <person name="Secka A."/>
            <person name="Antonio M."/>
            <person name="Oren A."/>
            <person name="Chaudhuri R.R."/>
            <person name="La Ragione R."/>
            <person name="Hildebrand F."/>
            <person name="Pallen M.J."/>
        </authorList>
    </citation>
    <scope>NUCLEOTIDE SEQUENCE</scope>
    <source>
        <strain evidence="5">ChiGjej2B2-12916</strain>
    </source>
</reference>
<evidence type="ECO:0000256" key="2">
    <source>
        <dbReference type="ARBA" id="ARBA00023125"/>
    </source>
</evidence>
<dbReference type="GO" id="GO:0003677">
    <property type="term" value="F:DNA binding"/>
    <property type="evidence" value="ECO:0007669"/>
    <property type="project" value="UniProtKB-KW"/>
</dbReference>
<dbReference type="GO" id="GO:0003700">
    <property type="term" value="F:DNA-binding transcription factor activity"/>
    <property type="evidence" value="ECO:0007669"/>
    <property type="project" value="InterPro"/>
</dbReference>
<evidence type="ECO:0000256" key="3">
    <source>
        <dbReference type="ARBA" id="ARBA00023163"/>
    </source>
</evidence>
<evidence type="ECO:0000313" key="6">
    <source>
        <dbReference type="Proteomes" id="UP000886879"/>
    </source>
</evidence>
<dbReference type="PANTHER" id="PTHR38445">
    <property type="entry name" value="HTH-TYPE TRANSCRIPTIONAL REPRESSOR YTRA"/>
    <property type="match status" value="1"/>
</dbReference>
<dbReference type="CDD" id="cd07377">
    <property type="entry name" value="WHTH_GntR"/>
    <property type="match status" value="1"/>
</dbReference>
<evidence type="ECO:0000313" key="5">
    <source>
        <dbReference type="EMBL" id="HIQ61757.1"/>
    </source>
</evidence>
<dbReference type="Proteomes" id="UP000886879">
    <property type="component" value="Unassembled WGS sequence"/>
</dbReference>
<evidence type="ECO:0000256" key="1">
    <source>
        <dbReference type="ARBA" id="ARBA00023015"/>
    </source>
</evidence>
<keyword evidence="1" id="KW-0805">Transcription regulation</keyword>
<evidence type="ECO:0000259" key="4">
    <source>
        <dbReference type="PROSITE" id="PS50949"/>
    </source>
</evidence>
<proteinExistence type="predicted"/>
<dbReference type="InterPro" id="IPR000524">
    <property type="entry name" value="Tscrpt_reg_HTH_GntR"/>
</dbReference>
<organism evidence="5 6">
    <name type="scientific">Candidatus Enterenecus faecium</name>
    <dbReference type="NCBI Taxonomy" id="2840780"/>
    <lineage>
        <taxon>Bacteria</taxon>
        <taxon>Bacillati</taxon>
        <taxon>Bacillota</taxon>
        <taxon>Clostridia</taxon>
        <taxon>Eubacteriales</taxon>
        <taxon>Candidatus Enterenecus</taxon>
    </lineage>
</organism>